<evidence type="ECO:0008006" key="4">
    <source>
        <dbReference type="Google" id="ProtNLM"/>
    </source>
</evidence>
<keyword evidence="3" id="KW-1185">Reference proteome</keyword>
<organism evidence="2 3">
    <name type="scientific">Paractinoplanes deccanensis</name>
    <dbReference type="NCBI Taxonomy" id="113561"/>
    <lineage>
        <taxon>Bacteria</taxon>
        <taxon>Bacillati</taxon>
        <taxon>Actinomycetota</taxon>
        <taxon>Actinomycetes</taxon>
        <taxon>Micromonosporales</taxon>
        <taxon>Micromonosporaceae</taxon>
        <taxon>Paractinoplanes</taxon>
    </lineage>
</organism>
<evidence type="ECO:0000313" key="3">
    <source>
        <dbReference type="Proteomes" id="UP000609879"/>
    </source>
</evidence>
<proteinExistence type="predicted"/>
<comment type="caution">
    <text evidence="2">The sequence shown here is derived from an EMBL/GenBank/DDBJ whole genome shotgun (WGS) entry which is preliminary data.</text>
</comment>
<accession>A0ABQ3Y995</accession>
<gene>
    <name evidence="2" type="ORF">Ade02nite_52140</name>
</gene>
<dbReference type="EMBL" id="BOMI01000104">
    <property type="protein sequence ID" value="GID76573.1"/>
    <property type="molecule type" value="Genomic_DNA"/>
</dbReference>
<feature type="region of interest" description="Disordered" evidence="1">
    <location>
        <begin position="24"/>
        <end position="79"/>
    </location>
</feature>
<evidence type="ECO:0000256" key="1">
    <source>
        <dbReference type="SAM" id="MobiDB-lite"/>
    </source>
</evidence>
<name>A0ABQ3Y995_9ACTN</name>
<dbReference type="Proteomes" id="UP000609879">
    <property type="component" value="Unassembled WGS sequence"/>
</dbReference>
<sequence length="79" mass="8539">MRRAAVAVLRAAAAVIGAALYRRTARGSPADPAEQQRWVLRNRSVPPARRRGRRHTGSTAYGPHRRRRHGGYGGAGAGI</sequence>
<protein>
    <recommendedName>
        <fullName evidence="4">Secreted protein</fullName>
    </recommendedName>
</protein>
<reference evidence="2 3" key="1">
    <citation type="submission" date="2021-01" db="EMBL/GenBank/DDBJ databases">
        <title>Whole genome shotgun sequence of Actinoplanes deccanensis NBRC 13994.</title>
        <authorList>
            <person name="Komaki H."/>
            <person name="Tamura T."/>
        </authorList>
    </citation>
    <scope>NUCLEOTIDE SEQUENCE [LARGE SCALE GENOMIC DNA]</scope>
    <source>
        <strain evidence="2 3">NBRC 13994</strain>
    </source>
</reference>
<evidence type="ECO:0000313" key="2">
    <source>
        <dbReference type="EMBL" id="GID76573.1"/>
    </source>
</evidence>